<dbReference type="PROSITE" id="PS50932">
    <property type="entry name" value="HTH_LACI_2"/>
    <property type="match status" value="1"/>
</dbReference>
<dbReference type="InterPro" id="IPR028082">
    <property type="entry name" value="Peripla_BP_I"/>
</dbReference>
<protein>
    <submittedName>
        <fullName evidence="5">HTH-type transcriptional regulator DegA</fullName>
    </submittedName>
</protein>
<comment type="caution">
    <text evidence="5">The sequence shown here is derived from an EMBL/GenBank/DDBJ whole genome shotgun (WGS) entry which is preliminary data.</text>
</comment>
<dbReference type="SUPFAM" id="SSF53822">
    <property type="entry name" value="Periplasmic binding protein-like I"/>
    <property type="match status" value="1"/>
</dbReference>
<dbReference type="SMART" id="SM00354">
    <property type="entry name" value="HTH_LACI"/>
    <property type="match status" value="1"/>
</dbReference>
<proteinExistence type="predicted"/>
<dbReference type="CDD" id="cd01392">
    <property type="entry name" value="HTH_LacI"/>
    <property type="match status" value="1"/>
</dbReference>
<dbReference type="InterPro" id="IPR010982">
    <property type="entry name" value="Lambda_DNA-bd_dom_sf"/>
</dbReference>
<dbReference type="Proteomes" id="UP000239650">
    <property type="component" value="Unassembled WGS sequence"/>
</dbReference>
<dbReference type="GO" id="GO:0000976">
    <property type="term" value="F:transcription cis-regulatory region binding"/>
    <property type="evidence" value="ECO:0007669"/>
    <property type="project" value="TreeGrafter"/>
</dbReference>
<dbReference type="Gene3D" id="1.10.260.40">
    <property type="entry name" value="lambda repressor-like DNA-binding domains"/>
    <property type="match status" value="1"/>
</dbReference>
<keyword evidence="4" id="KW-0804">Transcription</keyword>
<sequence length="326" mass="36123">MPTKLTDVAKLAKVSPTTVSRVINNYGYLSQKTIDKVHAAMAELNYQPNNLARSLQGKKAQMIGLIFPSVSNPFFGELIERLEKKLFDKGYKSILCDSNREPEKEKAYLGMLAANQVDGIIAGGHNTELQEYEKMSAPVISFDRLLSTHIPIISSDNFAGGQIATNTLINLGAKRIGIITGSNETNSPTLLRLNGYLDALQKNGLDPFVFQIKSTTSNSLKKIEIARILREEHLDGLFCTDDLTAISVMNEAKNQNIKIPQDLKLIGYDGTELIQKYFPQLTTIIQPIDEIASLLAELITLRIEDPSAPLEMRYTLPVKLLQSNSI</sequence>
<evidence type="ECO:0000313" key="5">
    <source>
        <dbReference type="EMBL" id="SPE23332.1"/>
    </source>
</evidence>
<keyword evidence="2" id="KW-0805">Transcription regulation</keyword>
<dbReference type="Pfam" id="PF13377">
    <property type="entry name" value="Peripla_BP_3"/>
    <property type="match status" value="1"/>
</dbReference>
<dbReference type="Pfam" id="PF00356">
    <property type="entry name" value="LacI"/>
    <property type="match status" value="1"/>
</dbReference>
<dbReference type="PANTHER" id="PTHR30146:SF95">
    <property type="entry name" value="RIBOSE OPERON REPRESSOR"/>
    <property type="match status" value="1"/>
</dbReference>
<dbReference type="PANTHER" id="PTHR30146">
    <property type="entry name" value="LACI-RELATED TRANSCRIPTIONAL REPRESSOR"/>
    <property type="match status" value="1"/>
</dbReference>
<evidence type="ECO:0000256" key="4">
    <source>
        <dbReference type="ARBA" id="ARBA00023163"/>
    </source>
</evidence>
<dbReference type="AlphaFoldDB" id="A0A223K4R6"/>
<dbReference type="PROSITE" id="PS00356">
    <property type="entry name" value="HTH_LACI_1"/>
    <property type="match status" value="1"/>
</dbReference>
<dbReference type="Gene3D" id="3.40.50.2300">
    <property type="match status" value="2"/>
</dbReference>
<keyword evidence="3" id="KW-0238">DNA-binding</keyword>
<accession>A0A223K4R6</accession>
<reference evidence="5 6" key="1">
    <citation type="submission" date="2018-02" db="EMBL/GenBank/DDBJ databases">
        <authorList>
            <person name="Rodrigo-Torres L."/>
            <person name="Arahal R. D."/>
            <person name="Lucena T."/>
        </authorList>
    </citation>
    <scope>NUCLEOTIDE SEQUENCE [LARGE SCALE GENOMIC DNA]</scope>
    <source>
        <strain evidence="5 6">CECT 9267</strain>
    </source>
</reference>
<keyword evidence="1" id="KW-0678">Repressor</keyword>
<evidence type="ECO:0000256" key="1">
    <source>
        <dbReference type="ARBA" id="ARBA00022491"/>
    </source>
</evidence>
<evidence type="ECO:0000256" key="3">
    <source>
        <dbReference type="ARBA" id="ARBA00023125"/>
    </source>
</evidence>
<dbReference type="InterPro" id="IPR000843">
    <property type="entry name" value="HTH_LacI"/>
</dbReference>
<organism evidence="5 6">
    <name type="scientific">Latilactobacillus sakei</name>
    <name type="common">Lactobacillus sakei</name>
    <dbReference type="NCBI Taxonomy" id="1599"/>
    <lineage>
        <taxon>Bacteria</taxon>
        <taxon>Bacillati</taxon>
        <taxon>Bacillota</taxon>
        <taxon>Bacilli</taxon>
        <taxon>Lactobacillales</taxon>
        <taxon>Lactobacillaceae</taxon>
        <taxon>Latilactobacillus</taxon>
    </lineage>
</organism>
<dbReference type="GeneID" id="57132721"/>
<name>A0A223K4R6_LATSK</name>
<evidence type="ECO:0000313" key="6">
    <source>
        <dbReference type="Proteomes" id="UP000239650"/>
    </source>
</evidence>
<dbReference type="GO" id="GO:0003700">
    <property type="term" value="F:DNA-binding transcription factor activity"/>
    <property type="evidence" value="ECO:0007669"/>
    <property type="project" value="TreeGrafter"/>
</dbReference>
<dbReference type="InterPro" id="IPR046335">
    <property type="entry name" value="LacI/GalR-like_sensor"/>
</dbReference>
<dbReference type="SUPFAM" id="SSF47413">
    <property type="entry name" value="lambda repressor-like DNA-binding domains"/>
    <property type="match status" value="1"/>
</dbReference>
<evidence type="ECO:0000256" key="2">
    <source>
        <dbReference type="ARBA" id="ARBA00023015"/>
    </source>
</evidence>
<dbReference type="EMBL" id="OKRC01000012">
    <property type="protein sequence ID" value="SPE23332.1"/>
    <property type="molecule type" value="Genomic_DNA"/>
</dbReference>
<gene>
    <name evidence="5" type="primary">degA_2</name>
    <name evidence="5" type="ORF">LAS9267_01943</name>
</gene>
<dbReference type="CDD" id="cd06291">
    <property type="entry name" value="PBP1_Qymf-like"/>
    <property type="match status" value="1"/>
</dbReference>
<dbReference type="RefSeq" id="WP_016265738.1">
    <property type="nucleotide sequence ID" value="NZ_BJLN01000012.1"/>
</dbReference>